<evidence type="ECO:0000256" key="1">
    <source>
        <dbReference type="SAM" id="MobiDB-lite"/>
    </source>
</evidence>
<protein>
    <submittedName>
        <fullName evidence="2">Uncharacterized protein</fullName>
    </submittedName>
</protein>
<gene>
    <name evidence="2" type="ORF">ZIOFF_074660</name>
</gene>
<keyword evidence="3" id="KW-1185">Reference proteome</keyword>
<evidence type="ECO:0000313" key="2">
    <source>
        <dbReference type="EMBL" id="KAG6467530.1"/>
    </source>
</evidence>
<accession>A0A8J5C5G4</accession>
<dbReference type="AlphaFoldDB" id="A0A8J5C5G4"/>
<organism evidence="2 3">
    <name type="scientific">Zingiber officinale</name>
    <name type="common">Ginger</name>
    <name type="synonym">Amomum zingiber</name>
    <dbReference type="NCBI Taxonomy" id="94328"/>
    <lineage>
        <taxon>Eukaryota</taxon>
        <taxon>Viridiplantae</taxon>
        <taxon>Streptophyta</taxon>
        <taxon>Embryophyta</taxon>
        <taxon>Tracheophyta</taxon>
        <taxon>Spermatophyta</taxon>
        <taxon>Magnoliopsida</taxon>
        <taxon>Liliopsida</taxon>
        <taxon>Zingiberales</taxon>
        <taxon>Zingiberaceae</taxon>
        <taxon>Zingiber</taxon>
    </lineage>
</organism>
<sequence length="94" mass="10410">MPTTHDANGTDEESDRPAAGKQGGMQESGGAVDDENLSLSKWLYLVVTTHRRPNIGDLLMNQPSTLLRIRHAHLCTRPGPQKMSAVDEDAREEW</sequence>
<comment type="caution">
    <text evidence="2">The sequence shown here is derived from an EMBL/GenBank/DDBJ whole genome shotgun (WGS) entry which is preliminary data.</text>
</comment>
<feature type="region of interest" description="Disordered" evidence="1">
    <location>
        <begin position="1"/>
        <end position="33"/>
    </location>
</feature>
<evidence type="ECO:0000313" key="3">
    <source>
        <dbReference type="Proteomes" id="UP000734854"/>
    </source>
</evidence>
<dbReference type="Proteomes" id="UP000734854">
    <property type="component" value="Unassembled WGS sequence"/>
</dbReference>
<dbReference type="EMBL" id="JACMSC010000040">
    <property type="protein sequence ID" value="KAG6467530.1"/>
    <property type="molecule type" value="Genomic_DNA"/>
</dbReference>
<name>A0A8J5C5G4_ZINOF</name>
<reference evidence="2 3" key="1">
    <citation type="submission" date="2020-08" db="EMBL/GenBank/DDBJ databases">
        <title>Plant Genome Project.</title>
        <authorList>
            <person name="Zhang R.-G."/>
        </authorList>
    </citation>
    <scope>NUCLEOTIDE SEQUENCE [LARGE SCALE GENOMIC DNA]</scope>
    <source>
        <tissue evidence="2">Rhizome</tissue>
    </source>
</reference>
<proteinExistence type="predicted"/>